<evidence type="ECO:0000313" key="2">
    <source>
        <dbReference type="Proteomes" id="UP000276834"/>
    </source>
</evidence>
<gene>
    <name evidence="1" type="ORF">DV515_00019706</name>
</gene>
<accession>A0A3L8Q419</accession>
<comment type="caution">
    <text evidence="1">The sequence shown here is derived from an EMBL/GenBank/DDBJ whole genome shotgun (WGS) entry which is preliminary data.</text>
</comment>
<proteinExistence type="predicted"/>
<name>A0A3L8Q419_CHLGU</name>
<feature type="non-terminal residue" evidence="1">
    <location>
        <position position="256"/>
    </location>
</feature>
<dbReference type="Proteomes" id="UP000276834">
    <property type="component" value="Unassembled WGS sequence"/>
</dbReference>
<dbReference type="AlphaFoldDB" id="A0A3L8Q419"/>
<organism evidence="1 2">
    <name type="scientific">Chloebia gouldiae</name>
    <name type="common">Gouldian finch</name>
    <name type="synonym">Erythrura gouldiae</name>
    <dbReference type="NCBI Taxonomy" id="44316"/>
    <lineage>
        <taxon>Eukaryota</taxon>
        <taxon>Metazoa</taxon>
        <taxon>Chordata</taxon>
        <taxon>Craniata</taxon>
        <taxon>Vertebrata</taxon>
        <taxon>Euteleostomi</taxon>
        <taxon>Archelosauria</taxon>
        <taxon>Archosauria</taxon>
        <taxon>Dinosauria</taxon>
        <taxon>Saurischia</taxon>
        <taxon>Theropoda</taxon>
        <taxon>Coelurosauria</taxon>
        <taxon>Aves</taxon>
        <taxon>Neognathae</taxon>
        <taxon>Neoaves</taxon>
        <taxon>Telluraves</taxon>
        <taxon>Australaves</taxon>
        <taxon>Passeriformes</taxon>
        <taxon>Passeroidea</taxon>
        <taxon>Passeridae</taxon>
        <taxon>Chloebia</taxon>
    </lineage>
</organism>
<evidence type="ECO:0000313" key="1">
    <source>
        <dbReference type="EMBL" id="RLV62075.1"/>
    </source>
</evidence>
<keyword evidence="2" id="KW-1185">Reference proteome</keyword>
<protein>
    <submittedName>
        <fullName evidence="1">Uncharacterized protein</fullName>
    </submittedName>
</protein>
<reference evidence="1 2" key="1">
    <citation type="journal article" date="2018" name="Proc. R. Soc. B">
        <title>A non-coding region near Follistatin controls head colour polymorphism in the Gouldian finch.</title>
        <authorList>
            <person name="Toomey M.B."/>
            <person name="Marques C.I."/>
            <person name="Andrade P."/>
            <person name="Araujo P.M."/>
            <person name="Sabatino S."/>
            <person name="Gazda M.A."/>
            <person name="Afonso S."/>
            <person name="Lopes R.J."/>
            <person name="Corbo J.C."/>
            <person name="Carneiro M."/>
        </authorList>
    </citation>
    <scope>NUCLEOTIDE SEQUENCE [LARGE SCALE GENOMIC DNA]</scope>
    <source>
        <strain evidence="1">Red01</strain>
        <tissue evidence="1">Muscle</tissue>
    </source>
</reference>
<dbReference type="EMBL" id="QUSF01011635">
    <property type="protein sequence ID" value="RLV62075.1"/>
    <property type="molecule type" value="Genomic_DNA"/>
</dbReference>
<sequence>DGESEGAEGAVALKGRAVGQPRAMVALRPRAWRVWGDGKGAEETEGGWGFAESTAGLRGWRGWQGAQRAPGLQLCRPWNQFQSLRLPRGERRSCRPAARAGIGELLLPPGESPGRVGLRVVGLRPRALPGGAGAGPAPAPAGTGAVLGQGSSVPAVPGCRGCGTIPPRLRSPWPGPLGCFFLLTLLGRLWDLLFPDGSATAAKGNVPVLTQCSLCLPAVPSAVPVQESRSAREEEPEGEALEMGQLGSLYLEFCLG</sequence>
<feature type="non-terminal residue" evidence="1">
    <location>
        <position position="1"/>
    </location>
</feature>